<dbReference type="InterPro" id="IPR057707">
    <property type="entry name" value="DUF7947"/>
</dbReference>
<dbReference type="OrthoDB" id="6943389at2"/>
<feature type="domain" description="DUF7947" evidence="2">
    <location>
        <begin position="184"/>
        <end position="266"/>
    </location>
</feature>
<evidence type="ECO:0000259" key="2">
    <source>
        <dbReference type="Pfam" id="PF25679"/>
    </source>
</evidence>
<reference evidence="3 4" key="1">
    <citation type="submission" date="2016-06" db="EMBL/GenBank/DDBJ databases">
        <title>Insight into the functional genes involving in sulfur oxidation in Pearl River water.</title>
        <authorList>
            <person name="Luo J."/>
            <person name="Tan X."/>
            <person name="Lin W."/>
        </authorList>
    </citation>
    <scope>NUCLEOTIDE SEQUENCE [LARGE SCALE GENOMIC DNA]</scope>
    <source>
        <strain evidence="3 4">LS2</strain>
    </source>
</reference>
<gene>
    <name evidence="3" type="ORF">A9404_12340</name>
</gene>
<sequence length="269" mass="30510">MTSITFAIKYHYGDAEQGRLDMYDASVSFQGFARALSITAHALLNDGEIRKKGHQITGGELYINPSRKGSFEQIVTFVITNQDAIGASIAAAAFYDLIKWTWSKTLEIAYEPETPHVRKLSERIEPFIGEMEEVLEVPLEQAHRPIKKDENVVVTIKRQRIGEVVRWDSSTLEKVSLRVEEATTHNIRGNVTRYNILSGYGRFYDDELDRTVSFKIGDDVSSAQKQLLTWSMHYAQETQGEGKLFIDAKRVLTSKGVTKRYLISTIKQA</sequence>
<dbReference type="RefSeq" id="WP_066102155.1">
    <property type="nucleotide sequence ID" value="NZ_CP016027.1"/>
</dbReference>
<keyword evidence="4" id="KW-1185">Reference proteome</keyword>
<evidence type="ECO:0000259" key="1">
    <source>
        <dbReference type="Pfam" id="PF25678"/>
    </source>
</evidence>
<dbReference type="Pfam" id="PF25678">
    <property type="entry name" value="DUF7946"/>
    <property type="match status" value="1"/>
</dbReference>
<proteinExistence type="predicted"/>
<feature type="domain" description="DUF7946" evidence="1">
    <location>
        <begin position="6"/>
        <end position="112"/>
    </location>
</feature>
<accession>A0A191ZJN3</accession>
<name>A0A191ZJN3_9GAMM</name>
<dbReference type="Proteomes" id="UP000078596">
    <property type="component" value="Chromosome"/>
</dbReference>
<organism evidence="3 4">
    <name type="scientific">Halothiobacillus diazotrophicus</name>
    <dbReference type="NCBI Taxonomy" id="1860122"/>
    <lineage>
        <taxon>Bacteria</taxon>
        <taxon>Pseudomonadati</taxon>
        <taxon>Pseudomonadota</taxon>
        <taxon>Gammaproteobacteria</taxon>
        <taxon>Chromatiales</taxon>
        <taxon>Halothiobacillaceae</taxon>
        <taxon>Halothiobacillus</taxon>
    </lineage>
</organism>
<dbReference type="EMBL" id="CP016027">
    <property type="protein sequence ID" value="ANJ68057.1"/>
    <property type="molecule type" value="Genomic_DNA"/>
</dbReference>
<dbReference type="Pfam" id="PF25679">
    <property type="entry name" value="DUF7947"/>
    <property type="match status" value="1"/>
</dbReference>
<dbReference type="AlphaFoldDB" id="A0A191ZJN3"/>
<protein>
    <submittedName>
        <fullName evidence="3">Uncharacterized protein</fullName>
    </submittedName>
</protein>
<dbReference type="InterPro" id="IPR057706">
    <property type="entry name" value="DUF7946"/>
</dbReference>
<dbReference type="KEGG" id="haz:A9404_12340"/>
<evidence type="ECO:0000313" key="3">
    <source>
        <dbReference type="EMBL" id="ANJ68057.1"/>
    </source>
</evidence>
<evidence type="ECO:0000313" key="4">
    <source>
        <dbReference type="Proteomes" id="UP000078596"/>
    </source>
</evidence>